<feature type="compositionally biased region" description="Polar residues" evidence="2">
    <location>
        <begin position="467"/>
        <end position="485"/>
    </location>
</feature>
<feature type="compositionally biased region" description="Polar residues" evidence="2">
    <location>
        <begin position="446"/>
        <end position="460"/>
    </location>
</feature>
<dbReference type="SMART" id="SM00105">
    <property type="entry name" value="ArfGap"/>
    <property type="match status" value="1"/>
</dbReference>
<accession>A0A2T3BDU1</accession>
<feature type="compositionally biased region" description="Basic and acidic residues" evidence="2">
    <location>
        <begin position="124"/>
        <end position="145"/>
    </location>
</feature>
<feature type="region of interest" description="Disordered" evidence="2">
    <location>
        <begin position="696"/>
        <end position="717"/>
    </location>
</feature>
<feature type="compositionally biased region" description="Low complexity" evidence="2">
    <location>
        <begin position="522"/>
        <end position="553"/>
    </location>
</feature>
<evidence type="ECO:0000256" key="1">
    <source>
        <dbReference type="PROSITE-ProRule" id="PRU00288"/>
    </source>
</evidence>
<dbReference type="PRINTS" id="PR00405">
    <property type="entry name" value="REVINTRACTNG"/>
</dbReference>
<dbReference type="AlphaFoldDB" id="A0A2T3BDU1"/>
<dbReference type="PANTHER" id="PTHR45705:SF7">
    <property type="entry name" value="ACTIVATING PROTEIN FOR ARF, PUTATIVE (AFU_ORTHOLOGUE AFUA_4G09120)-RELATED"/>
    <property type="match status" value="1"/>
</dbReference>
<dbReference type="GO" id="GO:0005096">
    <property type="term" value="F:GTPase activator activity"/>
    <property type="evidence" value="ECO:0007669"/>
    <property type="project" value="InterPro"/>
</dbReference>
<feature type="compositionally biased region" description="Polar residues" evidence="2">
    <location>
        <begin position="312"/>
        <end position="350"/>
    </location>
</feature>
<feature type="region of interest" description="Disordered" evidence="2">
    <location>
        <begin position="368"/>
        <end position="553"/>
    </location>
</feature>
<protein>
    <recommendedName>
        <fullName evidence="3">Arf-GAP domain-containing protein</fullName>
    </recommendedName>
</protein>
<evidence type="ECO:0000313" key="5">
    <source>
        <dbReference type="Proteomes" id="UP000241818"/>
    </source>
</evidence>
<keyword evidence="1" id="KW-0863">Zinc-finger</keyword>
<keyword evidence="1" id="KW-0862">Zinc</keyword>
<dbReference type="OrthoDB" id="10266696at2759"/>
<feature type="region of interest" description="Disordered" evidence="2">
    <location>
        <begin position="254"/>
        <end position="350"/>
    </location>
</feature>
<evidence type="ECO:0000259" key="3">
    <source>
        <dbReference type="PROSITE" id="PS50115"/>
    </source>
</evidence>
<dbReference type="InterPro" id="IPR009060">
    <property type="entry name" value="UBA-like_sf"/>
</dbReference>
<evidence type="ECO:0000256" key="2">
    <source>
        <dbReference type="SAM" id="MobiDB-lite"/>
    </source>
</evidence>
<dbReference type="FunFam" id="1.10.220.150:FF:000026">
    <property type="entry name" value="GTPase activating protein for Arf, putative"/>
    <property type="match status" value="1"/>
</dbReference>
<evidence type="ECO:0000313" key="4">
    <source>
        <dbReference type="EMBL" id="PSS27544.1"/>
    </source>
</evidence>
<dbReference type="GeneID" id="36577095"/>
<feature type="region of interest" description="Disordered" evidence="2">
    <location>
        <begin position="608"/>
        <end position="675"/>
    </location>
</feature>
<dbReference type="RefSeq" id="XP_024725069.1">
    <property type="nucleotide sequence ID" value="XM_024869014.1"/>
</dbReference>
<sequence length="717" mass="79155">MSGALSKRQQARNEQTLQELIKTVPGNNLCADCGARNPGWASWSLGIFLCMRCAGLHRKLGTHITKVKSLSMDSWSTEQVENMKRIGNVKSNRIYNPQNTRPPVPFDVDEADSAMERFIRQKYQEKSMKAATRHDTGSSTSDDHPPPLPPKTGSRFGFRSTSSIFPLSSKAKREAAAAAARPDPRDRSPSPPRRNKPSKLFGADVGSPTSDDIEMKMARLRNMGFKDERRNLAVLKGLNGNFDKSIETLVRLGEGPGSAGLVKNSGPSSRARTPTTPTVGITIERKQEKKSPPAPSTNPFDMLDLPPRPALPQSSQSTGSLAQSQNQAMGSNPYQQSQNSNPFGRTMTPSQSQYNLNQAFQNMAVSSSQPLFPHHTGGFPGQQQQNQQLYQQPMTPPVPSIPQQYFPSAPVIYENPSQQPQQNYNPFMQQQQQQQQQQRRPPPPLNTNVQSNPYTQQQGPFSAPLGNYQSNPYGQQQQTPQAASANPNFQSNPYSQQQQQPQQTQNLVQPPVNQPSAFYGNSTPLQSTPLQSPQQQNPFLQNNSQQQMQQAQQAQQVQQQFDYQAQQQNLYQQQFRGQVNPLMPQQTGRADKRSILDLYNYPQLAPTPLQQQQQQQQQQQGQSQNAQSAPALDMEQQQRSVSTPVTTSTANSRNPFASSGGGGAQSSGGDTVGAMGQFAQTGAKNISRDSMLINAGDWQNGRHSPDAWGTISGRSMR</sequence>
<dbReference type="InterPro" id="IPR001164">
    <property type="entry name" value="ArfGAP_dom"/>
</dbReference>
<feature type="region of interest" description="Disordered" evidence="2">
    <location>
        <begin position="124"/>
        <end position="210"/>
    </location>
</feature>
<keyword evidence="5" id="KW-1185">Reference proteome</keyword>
<feature type="compositionally biased region" description="Low complexity" evidence="2">
    <location>
        <begin position="382"/>
        <end position="392"/>
    </location>
</feature>
<proteinExistence type="predicted"/>
<feature type="compositionally biased region" description="Polar residues" evidence="2">
    <location>
        <begin position="635"/>
        <end position="656"/>
    </location>
</feature>
<dbReference type="Pfam" id="PF01412">
    <property type="entry name" value="ArfGap"/>
    <property type="match status" value="1"/>
</dbReference>
<feature type="domain" description="Arf-GAP" evidence="3">
    <location>
        <begin position="15"/>
        <end position="136"/>
    </location>
</feature>
<feature type="compositionally biased region" description="Low complexity" evidence="2">
    <location>
        <begin position="608"/>
        <end position="631"/>
    </location>
</feature>
<dbReference type="FunFam" id="1.10.8.10:FF:000081">
    <property type="entry name" value="GTPase activating protein for Arf"/>
    <property type="match status" value="1"/>
</dbReference>
<dbReference type="STRING" id="857342.A0A2T3BDU1"/>
<keyword evidence="1" id="KW-0479">Metal-binding</keyword>
<dbReference type="InterPro" id="IPR038508">
    <property type="entry name" value="ArfGAP_dom_sf"/>
</dbReference>
<dbReference type="EMBL" id="KZ679006">
    <property type="protein sequence ID" value="PSS27544.1"/>
    <property type="molecule type" value="Genomic_DNA"/>
</dbReference>
<feature type="compositionally biased region" description="Low complexity" evidence="2">
    <location>
        <begin position="486"/>
        <end position="515"/>
    </location>
</feature>
<dbReference type="CDD" id="cd08204">
    <property type="entry name" value="ArfGap"/>
    <property type="match status" value="1"/>
</dbReference>
<feature type="compositionally biased region" description="Low complexity" evidence="2">
    <location>
        <begin position="415"/>
        <end position="439"/>
    </location>
</feature>
<dbReference type="PANTHER" id="PTHR45705">
    <property type="entry name" value="FI20236P1"/>
    <property type="match status" value="1"/>
</dbReference>
<dbReference type="InterPro" id="IPR051718">
    <property type="entry name" value="ARF_GTPase-activating"/>
</dbReference>
<dbReference type="GO" id="GO:0005737">
    <property type="term" value="C:cytoplasm"/>
    <property type="evidence" value="ECO:0007669"/>
    <property type="project" value="TreeGrafter"/>
</dbReference>
<organism evidence="4 5">
    <name type="scientific">Amorphotheca resinae ATCC 22711</name>
    <dbReference type="NCBI Taxonomy" id="857342"/>
    <lineage>
        <taxon>Eukaryota</taxon>
        <taxon>Fungi</taxon>
        <taxon>Dikarya</taxon>
        <taxon>Ascomycota</taxon>
        <taxon>Pezizomycotina</taxon>
        <taxon>Leotiomycetes</taxon>
        <taxon>Helotiales</taxon>
        <taxon>Amorphothecaceae</taxon>
        <taxon>Amorphotheca</taxon>
    </lineage>
</organism>
<dbReference type="SUPFAM" id="SSF46934">
    <property type="entry name" value="UBA-like"/>
    <property type="match status" value="1"/>
</dbReference>
<name>A0A2T3BDU1_AMORE</name>
<dbReference type="InParanoid" id="A0A2T3BDU1"/>
<dbReference type="InterPro" id="IPR037278">
    <property type="entry name" value="ARFGAP/RecO"/>
</dbReference>
<reference evidence="4 5" key="1">
    <citation type="journal article" date="2018" name="New Phytol.">
        <title>Comparative genomics and transcriptomics depict ericoid mycorrhizal fungi as versatile saprotrophs and plant mutualists.</title>
        <authorList>
            <person name="Martino E."/>
            <person name="Morin E."/>
            <person name="Grelet G.A."/>
            <person name="Kuo A."/>
            <person name="Kohler A."/>
            <person name="Daghino S."/>
            <person name="Barry K.W."/>
            <person name="Cichocki N."/>
            <person name="Clum A."/>
            <person name="Dockter R.B."/>
            <person name="Hainaut M."/>
            <person name="Kuo R.C."/>
            <person name="LaButti K."/>
            <person name="Lindahl B.D."/>
            <person name="Lindquist E.A."/>
            <person name="Lipzen A."/>
            <person name="Khouja H.R."/>
            <person name="Magnuson J."/>
            <person name="Murat C."/>
            <person name="Ohm R.A."/>
            <person name="Singer S.W."/>
            <person name="Spatafora J.W."/>
            <person name="Wang M."/>
            <person name="Veneault-Fourrey C."/>
            <person name="Henrissat B."/>
            <person name="Grigoriev I.V."/>
            <person name="Martin F.M."/>
            <person name="Perotto S."/>
        </authorList>
    </citation>
    <scope>NUCLEOTIDE SEQUENCE [LARGE SCALE GENOMIC DNA]</scope>
    <source>
        <strain evidence="4 5">ATCC 22711</strain>
    </source>
</reference>
<dbReference type="Gene3D" id="1.10.8.10">
    <property type="entry name" value="DNA helicase RuvA subunit, C-terminal domain"/>
    <property type="match status" value="1"/>
</dbReference>
<dbReference type="PROSITE" id="PS50115">
    <property type="entry name" value="ARFGAP"/>
    <property type="match status" value="1"/>
</dbReference>
<dbReference type="Gene3D" id="1.10.220.150">
    <property type="entry name" value="Arf GTPase activating protein"/>
    <property type="match status" value="1"/>
</dbReference>
<dbReference type="GO" id="GO:0008270">
    <property type="term" value="F:zinc ion binding"/>
    <property type="evidence" value="ECO:0007669"/>
    <property type="project" value="UniProtKB-KW"/>
</dbReference>
<gene>
    <name evidence="4" type="ORF">M430DRAFT_62781</name>
</gene>
<dbReference type="SUPFAM" id="SSF57863">
    <property type="entry name" value="ArfGap/RecO-like zinc finger"/>
    <property type="match status" value="1"/>
</dbReference>
<dbReference type="Proteomes" id="UP000241818">
    <property type="component" value="Unassembled WGS sequence"/>
</dbReference>